<evidence type="ECO:0000256" key="1">
    <source>
        <dbReference type="ARBA" id="ARBA00010688"/>
    </source>
</evidence>
<dbReference type="CDD" id="cd01941">
    <property type="entry name" value="YeiC_kinase_like"/>
    <property type="match status" value="1"/>
</dbReference>
<evidence type="ECO:0000259" key="5">
    <source>
        <dbReference type="Pfam" id="PF00294"/>
    </source>
</evidence>
<evidence type="ECO:0000256" key="2">
    <source>
        <dbReference type="ARBA" id="ARBA00022679"/>
    </source>
</evidence>
<dbReference type="EMBL" id="JPWI01000004">
    <property type="protein sequence ID" value="RCK46757.1"/>
    <property type="molecule type" value="Genomic_DNA"/>
</dbReference>
<comment type="similarity">
    <text evidence="1 4">Belongs to the carbohydrate kinase PfkB family.</text>
</comment>
<dbReference type="PANTHER" id="PTHR10584:SF166">
    <property type="entry name" value="RIBOKINASE"/>
    <property type="match status" value="1"/>
</dbReference>
<dbReference type="Pfam" id="PF00294">
    <property type="entry name" value="PfkB"/>
    <property type="match status" value="1"/>
</dbReference>
<evidence type="ECO:0000313" key="7">
    <source>
        <dbReference type="Proteomes" id="UP000252255"/>
    </source>
</evidence>
<reference evidence="6 7" key="1">
    <citation type="submission" date="2014-07" db="EMBL/GenBank/DDBJ databases">
        <title>Draft genome sequence of Thalassospira profundimaris PR54-5.</title>
        <authorList>
            <person name="Lai Q."/>
            <person name="Shao Z."/>
        </authorList>
    </citation>
    <scope>NUCLEOTIDE SEQUENCE [LARGE SCALE GENOMIC DNA]</scope>
    <source>
        <strain evidence="6 7">PR54-5</strain>
    </source>
</reference>
<evidence type="ECO:0000256" key="3">
    <source>
        <dbReference type="ARBA" id="ARBA00022777"/>
    </source>
</evidence>
<dbReference type="Proteomes" id="UP000252255">
    <property type="component" value="Unassembled WGS sequence"/>
</dbReference>
<dbReference type="InterPro" id="IPR029056">
    <property type="entry name" value="Ribokinase-like"/>
</dbReference>
<dbReference type="SUPFAM" id="SSF53613">
    <property type="entry name" value="Ribokinase-like"/>
    <property type="match status" value="1"/>
</dbReference>
<gene>
    <name evidence="6" type="ORF">TH30_09225</name>
</gene>
<evidence type="ECO:0000256" key="4">
    <source>
        <dbReference type="RuleBase" id="RU003704"/>
    </source>
</evidence>
<dbReference type="RefSeq" id="WP_258548660.1">
    <property type="nucleotide sequence ID" value="NZ_JPWI01000004.1"/>
</dbReference>
<dbReference type="InterPro" id="IPR011611">
    <property type="entry name" value="PfkB_dom"/>
</dbReference>
<sequence>MITHSANILCFGAAHFDRTLQCTGHYIPAASNPVRTLHRKPGGVARNIAVHLRLLGNNVAMLGAVGDDGDGEHVIAALAEIGIDTRRMMKFEGKHTAGYTAILDETGELAMGMMDAEVYDLLTIERLLPQLANLQAWPWWLIDANLPASTIAWLADNKGSTKMCAATVSPSKAVRFKEVLGKLDLLIANRAEAQVLTGIEINDKSQAKTAIELLRGKGIPDVIITLGATGIVTSSEHAGTAFWDPLPTRVRDVNGAGDAFYSGFLSAYTKPDCTFDGAVASGLAMASLTAETDGTTVWNLTQDAVESRAKLAEKSSL</sequence>
<keyword evidence="2 4" id="KW-0808">Transferase</keyword>
<dbReference type="PROSITE" id="PS00583">
    <property type="entry name" value="PFKB_KINASES_1"/>
    <property type="match status" value="1"/>
</dbReference>
<dbReference type="PANTHER" id="PTHR10584">
    <property type="entry name" value="SUGAR KINASE"/>
    <property type="match status" value="1"/>
</dbReference>
<dbReference type="PRINTS" id="PR00990">
    <property type="entry name" value="RIBOKINASE"/>
</dbReference>
<comment type="caution">
    <text evidence="6">The sequence shown here is derived from an EMBL/GenBank/DDBJ whole genome shotgun (WGS) entry which is preliminary data.</text>
</comment>
<dbReference type="GO" id="GO:0016301">
    <property type="term" value="F:kinase activity"/>
    <property type="evidence" value="ECO:0007669"/>
    <property type="project" value="UniProtKB-KW"/>
</dbReference>
<accession>A0A367WZE3</accession>
<name>A0A367WZE3_9PROT</name>
<dbReference type="PROSITE" id="PS00584">
    <property type="entry name" value="PFKB_KINASES_2"/>
    <property type="match status" value="1"/>
</dbReference>
<dbReference type="InterPro" id="IPR002173">
    <property type="entry name" value="Carboh/pur_kinase_PfkB_CS"/>
</dbReference>
<dbReference type="GO" id="GO:0006796">
    <property type="term" value="P:phosphate-containing compound metabolic process"/>
    <property type="evidence" value="ECO:0007669"/>
    <property type="project" value="UniProtKB-ARBA"/>
</dbReference>
<dbReference type="InterPro" id="IPR002139">
    <property type="entry name" value="Ribo/fructo_kinase"/>
</dbReference>
<protein>
    <recommendedName>
        <fullName evidence="5">Carbohydrate kinase PfkB domain-containing protein</fullName>
    </recommendedName>
</protein>
<dbReference type="AlphaFoldDB" id="A0A367WZE3"/>
<dbReference type="Gene3D" id="3.40.1190.20">
    <property type="match status" value="1"/>
</dbReference>
<evidence type="ECO:0000313" key="6">
    <source>
        <dbReference type="EMBL" id="RCK46757.1"/>
    </source>
</evidence>
<feature type="domain" description="Carbohydrate kinase PfkB" evidence="5">
    <location>
        <begin position="6"/>
        <end position="296"/>
    </location>
</feature>
<organism evidence="6 7">
    <name type="scientific">Thalassospira profundimaris</name>
    <dbReference type="NCBI Taxonomy" id="502049"/>
    <lineage>
        <taxon>Bacteria</taxon>
        <taxon>Pseudomonadati</taxon>
        <taxon>Pseudomonadota</taxon>
        <taxon>Alphaproteobacteria</taxon>
        <taxon>Rhodospirillales</taxon>
        <taxon>Thalassospiraceae</taxon>
        <taxon>Thalassospira</taxon>
    </lineage>
</organism>
<keyword evidence="3 4" id="KW-0418">Kinase</keyword>
<proteinExistence type="inferred from homology"/>